<dbReference type="EMBL" id="JAGEOJ010000004">
    <property type="protein sequence ID" value="MBO2447780.1"/>
    <property type="molecule type" value="Genomic_DNA"/>
</dbReference>
<feature type="transmembrane region" description="Helical" evidence="1">
    <location>
        <begin position="90"/>
        <end position="111"/>
    </location>
</feature>
<dbReference type="Pfam" id="PF11188">
    <property type="entry name" value="DUF2975"/>
    <property type="match status" value="1"/>
</dbReference>
<keyword evidence="3" id="KW-1185">Reference proteome</keyword>
<comment type="caution">
    <text evidence="2">The sequence shown here is derived from an EMBL/GenBank/DDBJ whole genome shotgun (WGS) entry which is preliminary data.</text>
</comment>
<organism evidence="2 3">
    <name type="scientific">Actinomadura barringtoniae</name>
    <dbReference type="NCBI Taxonomy" id="1427535"/>
    <lineage>
        <taxon>Bacteria</taxon>
        <taxon>Bacillati</taxon>
        <taxon>Actinomycetota</taxon>
        <taxon>Actinomycetes</taxon>
        <taxon>Streptosporangiales</taxon>
        <taxon>Thermomonosporaceae</taxon>
        <taxon>Actinomadura</taxon>
    </lineage>
</organism>
<accession>A0A939P8M8</accession>
<reference evidence="2" key="1">
    <citation type="submission" date="2021-03" db="EMBL/GenBank/DDBJ databases">
        <authorList>
            <person name="Kanchanasin P."/>
            <person name="Saeng-In P."/>
            <person name="Phongsopitanun W."/>
            <person name="Yuki M."/>
            <person name="Kudo T."/>
            <person name="Ohkuma M."/>
            <person name="Tanasupawat S."/>
        </authorList>
    </citation>
    <scope>NUCLEOTIDE SEQUENCE</scope>
    <source>
        <strain evidence="2">GKU 128</strain>
    </source>
</reference>
<feature type="transmembrane region" description="Helical" evidence="1">
    <location>
        <begin position="172"/>
        <end position="190"/>
    </location>
</feature>
<evidence type="ECO:0000256" key="1">
    <source>
        <dbReference type="SAM" id="Phobius"/>
    </source>
</evidence>
<keyword evidence="1" id="KW-0812">Transmembrane</keyword>
<name>A0A939P8M8_9ACTN</name>
<proteinExistence type="predicted"/>
<evidence type="ECO:0000313" key="3">
    <source>
        <dbReference type="Proteomes" id="UP000669179"/>
    </source>
</evidence>
<feature type="transmembrane region" description="Helical" evidence="1">
    <location>
        <begin position="131"/>
        <end position="152"/>
    </location>
</feature>
<dbReference type="Proteomes" id="UP000669179">
    <property type="component" value="Unassembled WGS sequence"/>
</dbReference>
<protein>
    <submittedName>
        <fullName evidence="2">DUF2975 domain-containing protein</fullName>
    </submittedName>
</protein>
<dbReference type="AlphaFoldDB" id="A0A939P8M8"/>
<gene>
    <name evidence="2" type="ORF">J4573_11820</name>
</gene>
<evidence type="ECO:0000313" key="2">
    <source>
        <dbReference type="EMBL" id="MBO2447780.1"/>
    </source>
</evidence>
<keyword evidence="1" id="KW-1133">Transmembrane helix</keyword>
<sequence length="204" mass="21505">MSGKAWLSWSRIDGRALEAVLGLALLLVGLFGALFPLLGVTGPFPPVDSREVRIDDLTQVPGAASAGDVTLRGTHTGELAFSHPDFIERLLLALPGLVQTLLLLVMLELLLRMARTLRDGDVFVAQNARRLGVVAVALAVTGTLVPLVTTVTTDLLVSGTDVASAVPVSYELSVPYVLLALLVAATAEAFRQGTRLRADTEGLV</sequence>
<keyword evidence="1" id="KW-0472">Membrane</keyword>
<feature type="transmembrane region" description="Helical" evidence="1">
    <location>
        <begin position="20"/>
        <end position="40"/>
    </location>
</feature>
<dbReference type="RefSeq" id="WP_208255410.1">
    <property type="nucleotide sequence ID" value="NZ_JAGEOJ010000004.1"/>
</dbReference>
<dbReference type="InterPro" id="IPR021354">
    <property type="entry name" value="DUF2975"/>
</dbReference>